<evidence type="ECO:0000256" key="1">
    <source>
        <dbReference type="SAM" id="SignalP"/>
    </source>
</evidence>
<keyword evidence="1" id="KW-0732">Signal</keyword>
<dbReference type="STRING" id="1122172.GCA_000373045_01345"/>
<dbReference type="AlphaFoldDB" id="A0A510JL64"/>
<gene>
    <name evidence="2" type="ORF">JCM16776_0274</name>
</gene>
<name>A0A510JL64_9FUSO</name>
<evidence type="ECO:0008006" key="4">
    <source>
        <dbReference type="Google" id="ProtNLM"/>
    </source>
</evidence>
<dbReference type="Proteomes" id="UP000322617">
    <property type="component" value="Chromosome"/>
</dbReference>
<dbReference type="KEGG" id="lsz:JCM16776_0274"/>
<dbReference type="Gene3D" id="3.10.450.50">
    <property type="match status" value="1"/>
</dbReference>
<protein>
    <recommendedName>
        <fullName evidence="4">DUF3828 domain-containing protein</fullName>
    </recommendedName>
</protein>
<sequence>MKKIFCLAIVLAVFVNVNTFSATRKSNSNKKNSSSQINSEAAQVALKFLKEYTEVLENNTTGIPNDVSNPEDYDVEYIYFKTTDLITERFRNELLKLTVECYSEEDGCGADLITGHQYYDPKLKILSYNSNKVIVIIQGIDMPDFKVKVKVKNVNGKWLVDNSGAPDMVDW</sequence>
<dbReference type="RefSeq" id="WP_018450968.1">
    <property type="nucleotide sequence ID" value="NZ_AP019827.1"/>
</dbReference>
<evidence type="ECO:0000313" key="2">
    <source>
        <dbReference type="EMBL" id="BBM40069.1"/>
    </source>
</evidence>
<dbReference type="OrthoDB" id="80941at2"/>
<accession>A0A510JL64</accession>
<proteinExistence type="predicted"/>
<dbReference type="EMBL" id="AP019827">
    <property type="protein sequence ID" value="BBM40069.1"/>
    <property type="molecule type" value="Genomic_DNA"/>
</dbReference>
<keyword evidence="3" id="KW-1185">Reference proteome</keyword>
<organism evidence="2 3">
    <name type="scientific">Leptotrichia shahii</name>
    <dbReference type="NCBI Taxonomy" id="157691"/>
    <lineage>
        <taxon>Bacteria</taxon>
        <taxon>Fusobacteriati</taxon>
        <taxon>Fusobacteriota</taxon>
        <taxon>Fusobacteriia</taxon>
        <taxon>Fusobacteriales</taxon>
        <taxon>Leptotrichiaceae</taxon>
        <taxon>Leptotrichia</taxon>
    </lineage>
</organism>
<feature type="chain" id="PRO_5021968880" description="DUF3828 domain-containing protein" evidence="1">
    <location>
        <begin position="23"/>
        <end position="171"/>
    </location>
</feature>
<reference evidence="2 3" key="1">
    <citation type="submission" date="2019-07" db="EMBL/GenBank/DDBJ databases">
        <title>Complete Genome Sequence of Leptotrichia shahii Strain JCM 16776.</title>
        <authorList>
            <person name="Watanabe S."/>
            <person name="Cui L."/>
        </authorList>
    </citation>
    <scope>NUCLEOTIDE SEQUENCE [LARGE SCALE GENOMIC DNA]</scope>
    <source>
        <strain evidence="2 3">JCM16776</strain>
    </source>
</reference>
<evidence type="ECO:0000313" key="3">
    <source>
        <dbReference type="Proteomes" id="UP000322617"/>
    </source>
</evidence>
<feature type="signal peptide" evidence="1">
    <location>
        <begin position="1"/>
        <end position="22"/>
    </location>
</feature>